<comment type="caution">
    <text evidence="2">The sequence shown here is derived from an EMBL/GenBank/DDBJ whole genome shotgun (WGS) entry which is preliminary data.</text>
</comment>
<accession>A0A7Z0I081</accession>
<dbReference type="EMBL" id="JACBXS010000021">
    <property type="protein sequence ID" value="NYS25541.1"/>
    <property type="molecule type" value="Genomic_DNA"/>
</dbReference>
<dbReference type="NCBIfam" id="TIGR00176">
    <property type="entry name" value="mobB"/>
    <property type="match status" value="1"/>
</dbReference>
<protein>
    <submittedName>
        <fullName evidence="2">Molybdopterin-guanine dinucleotide biosynthesis protein B</fullName>
    </submittedName>
</protein>
<dbReference type="CDD" id="cd03116">
    <property type="entry name" value="MobB"/>
    <property type="match status" value="1"/>
</dbReference>
<proteinExistence type="predicted"/>
<evidence type="ECO:0000313" key="3">
    <source>
        <dbReference type="Proteomes" id="UP000529417"/>
    </source>
</evidence>
<keyword evidence="3" id="KW-1185">Reference proteome</keyword>
<dbReference type="InterPro" id="IPR004435">
    <property type="entry name" value="MobB_dom"/>
</dbReference>
<evidence type="ECO:0000259" key="1">
    <source>
        <dbReference type="Pfam" id="PF03205"/>
    </source>
</evidence>
<gene>
    <name evidence="2" type="primary">mobB</name>
    <name evidence="2" type="ORF">HUK65_11105</name>
</gene>
<organism evidence="2 3">
    <name type="scientific">Rhabdonatronobacter sediminivivens</name>
    <dbReference type="NCBI Taxonomy" id="2743469"/>
    <lineage>
        <taxon>Bacteria</taxon>
        <taxon>Pseudomonadati</taxon>
        <taxon>Pseudomonadota</taxon>
        <taxon>Alphaproteobacteria</taxon>
        <taxon>Rhodobacterales</taxon>
        <taxon>Paracoccaceae</taxon>
        <taxon>Rhabdonatronobacter</taxon>
    </lineage>
</organism>
<reference evidence="2 3" key="1">
    <citation type="journal article" date="2000" name="Arch. Microbiol.">
        <title>Rhodobaca bogoriensis gen. nov. and sp. nov., an alkaliphilic purple nonsulfur bacterium from African Rift Valley soda lakes.</title>
        <authorList>
            <person name="Milford A.D."/>
            <person name="Achenbach L.A."/>
            <person name="Jung D.O."/>
            <person name="Madigan M.T."/>
        </authorList>
    </citation>
    <scope>NUCLEOTIDE SEQUENCE [LARGE SCALE GENOMIC DNA]</scope>
    <source>
        <strain evidence="2 3">2376</strain>
    </source>
</reference>
<dbReference type="Proteomes" id="UP000529417">
    <property type="component" value="Unassembled WGS sequence"/>
</dbReference>
<dbReference type="InterPro" id="IPR027417">
    <property type="entry name" value="P-loop_NTPase"/>
</dbReference>
<dbReference type="InterPro" id="IPR052539">
    <property type="entry name" value="MGD_biosynthesis_adapter"/>
</dbReference>
<dbReference type="AlphaFoldDB" id="A0A7Z0I081"/>
<dbReference type="PANTHER" id="PTHR40072">
    <property type="entry name" value="MOLYBDOPTERIN-GUANINE DINUCLEOTIDE BIOSYNTHESIS ADAPTER PROTEIN-RELATED"/>
    <property type="match status" value="1"/>
</dbReference>
<dbReference type="SUPFAM" id="SSF52540">
    <property type="entry name" value="P-loop containing nucleoside triphosphate hydrolases"/>
    <property type="match status" value="1"/>
</dbReference>
<name>A0A7Z0I081_9RHOB</name>
<dbReference type="Pfam" id="PF03205">
    <property type="entry name" value="MobB"/>
    <property type="match status" value="1"/>
</dbReference>
<dbReference type="GO" id="GO:0005525">
    <property type="term" value="F:GTP binding"/>
    <property type="evidence" value="ECO:0007669"/>
    <property type="project" value="InterPro"/>
</dbReference>
<evidence type="ECO:0000313" key="2">
    <source>
        <dbReference type="EMBL" id="NYS25541.1"/>
    </source>
</evidence>
<sequence>MRVYGVTGWKNTGKTGLMERLVAEISGRGFSVSTLKHAHHHTDVDQAGTDSYRHRVAGAQEVLLASPRRWALMAELRGAPEPPLEDLLARMAPVDLVLIEGWKRAAHPKVECHRAAAGRGLLAPDNPTIRAVASDVGHDGLAVPVFDLDDTAAIARFILTEVGLGEVAS</sequence>
<dbReference type="RefSeq" id="WP_179906341.1">
    <property type="nucleotide sequence ID" value="NZ_JACBXS010000021.1"/>
</dbReference>
<dbReference type="GO" id="GO:0006777">
    <property type="term" value="P:Mo-molybdopterin cofactor biosynthetic process"/>
    <property type="evidence" value="ECO:0007669"/>
    <property type="project" value="InterPro"/>
</dbReference>
<dbReference type="PANTHER" id="PTHR40072:SF1">
    <property type="entry name" value="MOLYBDOPTERIN-GUANINE DINUCLEOTIDE BIOSYNTHESIS ADAPTER PROTEIN"/>
    <property type="match status" value="1"/>
</dbReference>
<dbReference type="Gene3D" id="3.40.50.300">
    <property type="entry name" value="P-loop containing nucleotide triphosphate hydrolases"/>
    <property type="match status" value="1"/>
</dbReference>
<feature type="domain" description="Molybdopterin-guanine dinucleotide biosynthesis protein B (MobB)" evidence="1">
    <location>
        <begin position="4"/>
        <end position="135"/>
    </location>
</feature>